<dbReference type="EMBL" id="UYYG01001163">
    <property type="protein sequence ID" value="VDN57804.1"/>
    <property type="molecule type" value="Genomic_DNA"/>
</dbReference>
<dbReference type="PROSITE" id="PS51329">
    <property type="entry name" value="C_CAP_COFACTOR_C"/>
    <property type="match status" value="1"/>
</dbReference>
<dbReference type="InterPro" id="IPR039093">
    <property type="entry name" value="XRP2"/>
</dbReference>
<evidence type="ECO:0000313" key="4">
    <source>
        <dbReference type="EMBL" id="VDN57804.1"/>
    </source>
</evidence>
<reference evidence="7" key="1">
    <citation type="submission" date="2017-02" db="UniProtKB">
        <authorList>
            <consortium name="WormBaseParasite"/>
        </authorList>
    </citation>
    <scope>IDENTIFICATION</scope>
</reference>
<name>A0A0N4U9K1_DRAME</name>
<evidence type="ECO:0000256" key="1">
    <source>
        <dbReference type="ARBA" id="ARBA00008848"/>
    </source>
</evidence>
<dbReference type="Proteomes" id="UP000038040">
    <property type="component" value="Unplaced"/>
</dbReference>
<dbReference type="STRING" id="318479.A0A0N4U9K1"/>
<organism evidence="5 7">
    <name type="scientific">Dracunculus medinensis</name>
    <name type="common">Guinea worm</name>
    <dbReference type="NCBI Taxonomy" id="318479"/>
    <lineage>
        <taxon>Eukaryota</taxon>
        <taxon>Metazoa</taxon>
        <taxon>Ecdysozoa</taxon>
        <taxon>Nematoda</taxon>
        <taxon>Chromadorea</taxon>
        <taxon>Rhabditida</taxon>
        <taxon>Spirurina</taxon>
        <taxon>Dracunculoidea</taxon>
        <taxon>Dracunculidae</taxon>
        <taxon>Dracunculus</taxon>
    </lineage>
</organism>
<proteinExistence type="inferred from homology"/>
<comment type="similarity">
    <text evidence="1">Belongs to the TBCC family.</text>
</comment>
<dbReference type="GO" id="GO:0006892">
    <property type="term" value="P:post-Golgi vesicle-mediated transport"/>
    <property type="evidence" value="ECO:0007669"/>
    <property type="project" value="TreeGrafter"/>
</dbReference>
<keyword evidence="6" id="KW-1185">Reference proteome</keyword>
<reference evidence="4 6" key="2">
    <citation type="submission" date="2018-11" db="EMBL/GenBank/DDBJ databases">
        <authorList>
            <consortium name="Pathogen Informatics"/>
        </authorList>
    </citation>
    <scope>NUCLEOTIDE SEQUENCE [LARGE SCALE GENOMIC DNA]</scope>
</reference>
<dbReference type="InterPro" id="IPR017901">
    <property type="entry name" value="C-CAP_CF_C-like"/>
</dbReference>
<evidence type="ECO:0000313" key="5">
    <source>
        <dbReference type="Proteomes" id="UP000038040"/>
    </source>
</evidence>
<feature type="domain" description="C-CAP/cofactor C-like" evidence="3">
    <location>
        <begin position="52"/>
        <end position="213"/>
    </location>
</feature>
<dbReference type="Proteomes" id="UP000274756">
    <property type="component" value="Unassembled WGS sequence"/>
</dbReference>
<sequence length="348" mass="40301">MRFLICCSNLRRSKREERYYAKEEVPKYSWQDFSKKFCLSDHYFNFLDFLILQDREGPPDANKYQFTGLHGEIVAKLDGHISGQQFVIDGLLPFTNTKICFQDCCILILDYTAAVVIDDCEHCLIVLGPCKGSVFVRNSSKCSIFSACQQFRTRDSINMDIFLFCTTKPIIESSKAMRFHPLFLSYEQLQEHMLKASLSPFTNNWDKVHDFTPNTGENFEICSIDYGNIEQMNLVENLEKVKFTKELSLFPEYVNCKEFIEKPLLILCKQRSNESLESLFHRSLNLIRRLVSNGVKIVSRLIAIEVGCNRISIISSLSSEDNIEIIDEGDYECYISNLHRLAEIEMAR</sequence>
<dbReference type="AlphaFoldDB" id="A0A0N4U9K1"/>
<evidence type="ECO:0000313" key="6">
    <source>
        <dbReference type="Proteomes" id="UP000274756"/>
    </source>
</evidence>
<dbReference type="Pfam" id="PF07986">
    <property type="entry name" value="TBCC"/>
    <property type="match status" value="1"/>
</dbReference>
<dbReference type="GO" id="GO:1990075">
    <property type="term" value="C:periciliary membrane compartment"/>
    <property type="evidence" value="ECO:0007669"/>
    <property type="project" value="TreeGrafter"/>
</dbReference>
<dbReference type="InterPro" id="IPR016098">
    <property type="entry name" value="CAP/MinC_C"/>
</dbReference>
<dbReference type="GO" id="GO:0005929">
    <property type="term" value="C:cilium"/>
    <property type="evidence" value="ECO:0007669"/>
    <property type="project" value="TreeGrafter"/>
</dbReference>
<dbReference type="OrthoDB" id="194775at2759"/>
<dbReference type="PANTHER" id="PTHR15440:SF0">
    <property type="entry name" value="PROTEIN XRP2"/>
    <property type="match status" value="1"/>
</dbReference>
<dbReference type="SMART" id="SM00673">
    <property type="entry name" value="CARP"/>
    <property type="match status" value="2"/>
</dbReference>
<gene>
    <name evidence="4" type="ORF">DME_LOCUS7777</name>
</gene>
<keyword evidence="2" id="KW-0547">Nucleotide-binding</keyword>
<dbReference type="GO" id="GO:0005096">
    <property type="term" value="F:GTPase activator activity"/>
    <property type="evidence" value="ECO:0007669"/>
    <property type="project" value="InterPro"/>
</dbReference>
<dbReference type="GO" id="GO:0000166">
    <property type="term" value="F:nucleotide binding"/>
    <property type="evidence" value="ECO:0007669"/>
    <property type="project" value="UniProtKB-KW"/>
</dbReference>
<evidence type="ECO:0000256" key="2">
    <source>
        <dbReference type="ARBA" id="ARBA00022741"/>
    </source>
</evidence>
<accession>A0A0N4U9K1</accession>
<dbReference type="PANTHER" id="PTHR15440">
    <property type="entry name" value="XRP2 PROTEIN"/>
    <property type="match status" value="1"/>
</dbReference>
<dbReference type="WBParaSite" id="DME_0000377201-mRNA-1">
    <property type="protein sequence ID" value="DME_0000377201-mRNA-1"/>
    <property type="gene ID" value="DME_0000377201"/>
</dbReference>
<dbReference type="Gene3D" id="2.160.20.70">
    <property type="match status" value="1"/>
</dbReference>
<dbReference type="InterPro" id="IPR012945">
    <property type="entry name" value="Tubulin-bd_cofactor_C_dom"/>
</dbReference>
<evidence type="ECO:0000259" key="3">
    <source>
        <dbReference type="PROSITE" id="PS51329"/>
    </source>
</evidence>
<evidence type="ECO:0000313" key="7">
    <source>
        <dbReference type="WBParaSite" id="DME_0000377201-mRNA-1"/>
    </source>
</evidence>
<dbReference type="InterPro" id="IPR006599">
    <property type="entry name" value="CARP_motif"/>
</dbReference>
<protein>
    <submittedName>
        <fullName evidence="7">C-CAP/cofactor C-like domain-containing protein</fullName>
    </submittedName>
</protein>